<proteinExistence type="predicted"/>
<organism evidence="1 2">
    <name type="scientific">Prauserella halophila</name>
    <dbReference type="NCBI Taxonomy" id="185641"/>
    <lineage>
        <taxon>Bacteria</taxon>
        <taxon>Bacillati</taxon>
        <taxon>Actinomycetota</taxon>
        <taxon>Actinomycetes</taxon>
        <taxon>Pseudonocardiales</taxon>
        <taxon>Pseudonocardiaceae</taxon>
        <taxon>Prauserella</taxon>
    </lineage>
</organism>
<dbReference type="Proteomes" id="UP001500653">
    <property type="component" value="Unassembled WGS sequence"/>
</dbReference>
<gene>
    <name evidence="1" type="ORF">GCM10009676_18650</name>
</gene>
<dbReference type="EMBL" id="BAAALN010000005">
    <property type="protein sequence ID" value="GAA1235063.1"/>
    <property type="molecule type" value="Genomic_DNA"/>
</dbReference>
<accession>A0ABP4GSE2</accession>
<reference evidence="2" key="1">
    <citation type="journal article" date="2019" name="Int. J. Syst. Evol. Microbiol.">
        <title>The Global Catalogue of Microorganisms (GCM) 10K type strain sequencing project: providing services to taxonomists for standard genome sequencing and annotation.</title>
        <authorList>
            <consortium name="The Broad Institute Genomics Platform"/>
            <consortium name="The Broad Institute Genome Sequencing Center for Infectious Disease"/>
            <person name="Wu L."/>
            <person name="Ma J."/>
        </authorList>
    </citation>
    <scope>NUCLEOTIDE SEQUENCE [LARGE SCALE GENOMIC DNA]</scope>
    <source>
        <strain evidence="2">JCM 13023</strain>
    </source>
</reference>
<protein>
    <submittedName>
        <fullName evidence="1">Uncharacterized protein</fullName>
    </submittedName>
</protein>
<evidence type="ECO:0000313" key="1">
    <source>
        <dbReference type="EMBL" id="GAA1235063.1"/>
    </source>
</evidence>
<comment type="caution">
    <text evidence="1">The sequence shown here is derived from an EMBL/GenBank/DDBJ whole genome shotgun (WGS) entry which is preliminary data.</text>
</comment>
<name>A0ABP4GSE2_9PSEU</name>
<keyword evidence="2" id="KW-1185">Reference proteome</keyword>
<dbReference type="RefSeq" id="WP_253863402.1">
    <property type="nucleotide sequence ID" value="NZ_BAAALN010000005.1"/>
</dbReference>
<evidence type="ECO:0000313" key="2">
    <source>
        <dbReference type="Proteomes" id="UP001500653"/>
    </source>
</evidence>
<sequence>MTATADPATIPQFGTEIPLLELQHVDLDERPAYVPRHLDRFDVRGLIADAHPEIDQAHQFHRARREIVHAYRDRINGAWVIAFERLDAQFGVVKEFGETSLWDKILSLVGMWNAAGRPADHRSLR</sequence>